<dbReference type="GO" id="GO:0051082">
    <property type="term" value="F:unfolded protein binding"/>
    <property type="evidence" value="ECO:0007669"/>
    <property type="project" value="InterPro"/>
</dbReference>
<evidence type="ECO:0000256" key="2">
    <source>
        <dbReference type="ARBA" id="ARBA00022729"/>
    </source>
</evidence>
<comment type="caution">
    <text evidence="3">The sequence shown here is derived from an EMBL/GenBank/DDBJ whole genome shotgun (WGS) entry which is preliminary data.</text>
</comment>
<name>A0A364NZZ9_9PROT</name>
<dbReference type="OrthoDB" id="8478823at2"/>
<dbReference type="AlphaFoldDB" id="A0A364NZZ9"/>
<dbReference type="InterPro" id="IPR005632">
    <property type="entry name" value="Chaperone_Skp"/>
</dbReference>
<dbReference type="GO" id="GO:0050821">
    <property type="term" value="P:protein stabilization"/>
    <property type="evidence" value="ECO:0007669"/>
    <property type="project" value="TreeGrafter"/>
</dbReference>
<gene>
    <name evidence="3" type="ORF">CU669_07750</name>
</gene>
<dbReference type="Gene3D" id="3.30.910.20">
    <property type="entry name" value="Skp domain"/>
    <property type="match status" value="1"/>
</dbReference>
<dbReference type="Proteomes" id="UP000251075">
    <property type="component" value="Unassembled WGS sequence"/>
</dbReference>
<keyword evidence="4" id="KW-1185">Reference proteome</keyword>
<dbReference type="InterPro" id="IPR024930">
    <property type="entry name" value="Skp_dom_sf"/>
</dbReference>
<sequence>MDEPGMTLRSLARQIAVVTVFLAAAFIGPDAFAQKRAVPPVVVIIVDVPQIQRDSLAGKALMSQRDKYQQNFQSDFNAARLQLQSADQELAKQKGTVAQEAYDQKAKALEQQVVAFQRRTQVAVRALEKSTETAAAELMNAILTITGEVASEMGANLVVPKQQVVLHEPSMDVTSLVIERLNHKLPSVNFPAPVVDEPGLPSQSTAKPGKK</sequence>
<dbReference type="GO" id="GO:0005829">
    <property type="term" value="C:cytosol"/>
    <property type="evidence" value="ECO:0007669"/>
    <property type="project" value="TreeGrafter"/>
</dbReference>
<reference evidence="3 4" key="1">
    <citation type="submission" date="2017-11" db="EMBL/GenBank/DDBJ databases">
        <title>Draft genome sequence of magnetotactic bacterium Magnetospirillum kuznetsovii LBB-42.</title>
        <authorList>
            <person name="Grouzdev D.S."/>
            <person name="Rysina M.S."/>
            <person name="Baslerov R.V."/>
            <person name="Koziaeva V."/>
        </authorList>
    </citation>
    <scope>NUCLEOTIDE SEQUENCE [LARGE SCALE GENOMIC DNA]</scope>
    <source>
        <strain evidence="3 4">LBB-42</strain>
    </source>
</reference>
<dbReference type="Pfam" id="PF03938">
    <property type="entry name" value="OmpH"/>
    <property type="match status" value="1"/>
</dbReference>
<evidence type="ECO:0000313" key="3">
    <source>
        <dbReference type="EMBL" id="RAU22570.1"/>
    </source>
</evidence>
<dbReference type="EMBL" id="PGTO01000004">
    <property type="protein sequence ID" value="RAU22570.1"/>
    <property type="molecule type" value="Genomic_DNA"/>
</dbReference>
<keyword evidence="2" id="KW-0732">Signal</keyword>
<evidence type="ECO:0000313" key="4">
    <source>
        <dbReference type="Proteomes" id="UP000251075"/>
    </source>
</evidence>
<protein>
    <recommendedName>
        <fullName evidence="5">Molecular chaperone Skp</fullName>
    </recommendedName>
</protein>
<accession>A0A364NZZ9</accession>
<proteinExistence type="inferred from homology"/>
<evidence type="ECO:0000256" key="1">
    <source>
        <dbReference type="ARBA" id="ARBA00009091"/>
    </source>
</evidence>
<dbReference type="SUPFAM" id="SSF111384">
    <property type="entry name" value="OmpH-like"/>
    <property type="match status" value="1"/>
</dbReference>
<comment type="similarity">
    <text evidence="1">Belongs to the Skp family.</text>
</comment>
<organism evidence="3 4">
    <name type="scientific">Paramagnetospirillum kuznetsovii</name>
    <dbReference type="NCBI Taxonomy" id="2053833"/>
    <lineage>
        <taxon>Bacteria</taxon>
        <taxon>Pseudomonadati</taxon>
        <taxon>Pseudomonadota</taxon>
        <taxon>Alphaproteobacteria</taxon>
        <taxon>Rhodospirillales</taxon>
        <taxon>Magnetospirillaceae</taxon>
        <taxon>Paramagnetospirillum</taxon>
    </lineage>
</organism>
<evidence type="ECO:0008006" key="5">
    <source>
        <dbReference type="Google" id="ProtNLM"/>
    </source>
</evidence>
<dbReference type="PANTHER" id="PTHR35089">
    <property type="entry name" value="CHAPERONE PROTEIN SKP"/>
    <property type="match status" value="1"/>
</dbReference>
<dbReference type="PANTHER" id="PTHR35089:SF1">
    <property type="entry name" value="CHAPERONE PROTEIN SKP"/>
    <property type="match status" value="1"/>
</dbReference>
<dbReference type="SMART" id="SM00935">
    <property type="entry name" value="OmpH"/>
    <property type="match status" value="1"/>
</dbReference>